<reference evidence="1" key="1">
    <citation type="submission" date="2022-07" db="EMBL/GenBank/DDBJ databases">
        <title>Phylogenomic reconstructions and comparative analyses of Kickxellomycotina fungi.</title>
        <authorList>
            <person name="Reynolds N.K."/>
            <person name="Stajich J.E."/>
            <person name="Barry K."/>
            <person name="Grigoriev I.V."/>
            <person name="Crous P."/>
            <person name="Smith M.E."/>
        </authorList>
    </citation>
    <scope>NUCLEOTIDE SEQUENCE</scope>
    <source>
        <strain evidence="1">Benny 63K</strain>
    </source>
</reference>
<sequence>MTISFTYVKESYLFSKRTFIFPGMLESSSQASNLEPVWTMQTHDRDSTMCAGRDGPPIMSARMEGHRRDLAQFTYQGKMTSGGFDGTKSTWTFIDFDGKRYDWIAGMMQNCWKLEDESGQTVAQYIGMSRDYKVKGTVNFHTKVNEALIALVILSTRMLKYDDSNMY</sequence>
<proteinExistence type="predicted"/>
<accession>A0ACC1IUB8</accession>
<dbReference type="Proteomes" id="UP001150581">
    <property type="component" value="Unassembled WGS sequence"/>
</dbReference>
<protein>
    <submittedName>
        <fullName evidence="1">Uncharacterized protein</fullName>
    </submittedName>
</protein>
<name>A0ACC1IUB8_9FUNG</name>
<gene>
    <name evidence="1" type="ORF">LPJ66_001090</name>
</gene>
<comment type="caution">
    <text evidence="1">The sequence shown here is derived from an EMBL/GenBank/DDBJ whole genome shotgun (WGS) entry which is preliminary data.</text>
</comment>
<dbReference type="EMBL" id="JANBPG010000049">
    <property type="protein sequence ID" value="KAJ1901010.1"/>
    <property type="molecule type" value="Genomic_DNA"/>
</dbReference>
<evidence type="ECO:0000313" key="1">
    <source>
        <dbReference type="EMBL" id="KAJ1901010.1"/>
    </source>
</evidence>
<keyword evidence="2" id="KW-1185">Reference proteome</keyword>
<evidence type="ECO:0000313" key="2">
    <source>
        <dbReference type="Proteomes" id="UP001150581"/>
    </source>
</evidence>
<organism evidence="1 2">
    <name type="scientific">Kickxella alabastrina</name>
    <dbReference type="NCBI Taxonomy" id="61397"/>
    <lineage>
        <taxon>Eukaryota</taxon>
        <taxon>Fungi</taxon>
        <taxon>Fungi incertae sedis</taxon>
        <taxon>Zoopagomycota</taxon>
        <taxon>Kickxellomycotina</taxon>
        <taxon>Kickxellomycetes</taxon>
        <taxon>Kickxellales</taxon>
        <taxon>Kickxellaceae</taxon>
        <taxon>Kickxella</taxon>
    </lineage>
</organism>